<accession>A0A2A6CVM5</accession>
<reference evidence="1" key="2">
    <citation type="submission" date="2022-06" db="UniProtKB">
        <authorList>
            <consortium name="EnsemblMetazoa"/>
        </authorList>
    </citation>
    <scope>IDENTIFICATION</scope>
    <source>
        <strain evidence="1">PS312</strain>
    </source>
</reference>
<dbReference type="EnsemblMetazoa" id="PPA36510.1">
    <property type="protein sequence ID" value="PPA36510.1"/>
    <property type="gene ID" value="WBGene00274879"/>
</dbReference>
<dbReference type="Proteomes" id="UP000005239">
    <property type="component" value="Unassembled WGS sequence"/>
</dbReference>
<organism evidence="1 2">
    <name type="scientific">Pristionchus pacificus</name>
    <name type="common">Parasitic nematode worm</name>
    <dbReference type="NCBI Taxonomy" id="54126"/>
    <lineage>
        <taxon>Eukaryota</taxon>
        <taxon>Metazoa</taxon>
        <taxon>Ecdysozoa</taxon>
        <taxon>Nematoda</taxon>
        <taxon>Chromadorea</taxon>
        <taxon>Rhabditida</taxon>
        <taxon>Rhabditina</taxon>
        <taxon>Diplogasteromorpha</taxon>
        <taxon>Diplogasteroidea</taxon>
        <taxon>Neodiplogasteridae</taxon>
        <taxon>Pristionchus</taxon>
    </lineage>
</organism>
<sequence length="115" mass="12595">LAPRYHSVHSKDIGTPIPCKLHFNMFTSRIILVSFALISLSSSYVLRSCNDNGRLVNGVCECFESFSGPNCEHFLAHACVNGHCEAPGTYCSYGNVYCSSKLCGGRPGWCLPLMK</sequence>
<evidence type="ECO:0000313" key="2">
    <source>
        <dbReference type="Proteomes" id="UP000005239"/>
    </source>
</evidence>
<name>A0A2A6CVM5_PRIPA</name>
<proteinExistence type="predicted"/>
<evidence type="ECO:0000313" key="1">
    <source>
        <dbReference type="EnsemblMetazoa" id="PPA36510.1"/>
    </source>
</evidence>
<reference evidence="2" key="1">
    <citation type="journal article" date="2008" name="Nat. Genet.">
        <title>The Pristionchus pacificus genome provides a unique perspective on nematode lifestyle and parasitism.</title>
        <authorList>
            <person name="Dieterich C."/>
            <person name="Clifton S.W."/>
            <person name="Schuster L.N."/>
            <person name="Chinwalla A."/>
            <person name="Delehaunty K."/>
            <person name="Dinkelacker I."/>
            <person name="Fulton L."/>
            <person name="Fulton R."/>
            <person name="Godfrey J."/>
            <person name="Minx P."/>
            <person name="Mitreva M."/>
            <person name="Roeseler W."/>
            <person name="Tian H."/>
            <person name="Witte H."/>
            <person name="Yang S.P."/>
            <person name="Wilson R.K."/>
            <person name="Sommer R.J."/>
        </authorList>
    </citation>
    <scope>NUCLEOTIDE SEQUENCE [LARGE SCALE GENOMIC DNA]</scope>
    <source>
        <strain evidence="2">PS312</strain>
    </source>
</reference>
<accession>A0A8R1UQK1</accession>
<protein>
    <submittedName>
        <fullName evidence="1">Uncharacterized protein</fullName>
    </submittedName>
</protein>
<dbReference type="AlphaFoldDB" id="A0A2A6CVM5"/>
<gene>
    <name evidence="1" type="primary">WBGene00274879</name>
</gene>
<dbReference type="Gene3D" id="2.10.25.10">
    <property type="entry name" value="Laminin"/>
    <property type="match status" value="1"/>
</dbReference>
<keyword evidence="2" id="KW-1185">Reference proteome</keyword>